<dbReference type="OrthoDB" id="3252095at2"/>
<gene>
    <name evidence="1" type="ORF">CLV72_105326</name>
</gene>
<organism evidence="1 2">
    <name type="scientific">Allonocardiopsis opalescens</name>
    <dbReference type="NCBI Taxonomy" id="1144618"/>
    <lineage>
        <taxon>Bacteria</taxon>
        <taxon>Bacillati</taxon>
        <taxon>Actinomycetota</taxon>
        <taxon>Actinomycetes</taxon>
        <taxon>Streptosporangiales</taxon>
        <taxon>Allonocardiopsis</taxon>
    </lineage>
</organism>
<dbReference type="EMBL" id="PVZC01000005">
    <property type="protein sequence ID" value="PRX97973.1"/>
    <property type="molecule type" value="Genomic_DNA"/>
</dbReference>
<sequence>MPAFDTPEPIDLEIDLVFGAIQINAVDRADTTVEIHPRDAAKDADVRAAELIQAEYADGRLVVKDTGTGLGRLLRKGVADVTVDLPSGSRVHAAVRDANIRCQGSFGAAAITATGGNIALDRAVGGTELTSAHGWIRAQEIDGGATVTTSIGAITLGTVTGRLRAKSAHGAIAAERLLDGAHIRTAHGNVRIGEVVRGRMELETSYGEVEVGVREGTAAWLDAGSKHGRLTSSLEAAEDPGSAEETVEIYARSVYGDIVIRRA</sequence>
<accession>A0A2T0Q2E9</accession>
<keyword evidence="2" id="KW-1185">Reference proteome</keyword>
<comment type="caution">
    <text evidence="1">The sequence shown here is derived from an EMBL/GenBank/DDBJ whole genome shotgun (WGS) entry which is preliminary data.</text>
</comment>
<name>A0A2T0Q2E9_9ACTN</name>
<evidence type="ECO:0008006" key="3">
    <source>
        <dbReference type="Google" id="ProtNLM"/>
    </source>
</evidence>
<reference evidence="1 2" key="1">
    <citation type="submission" date="2018-03" db="EMBL/GenBank/DDBJ databases">
        <title>Genomic Encyclopedia of Archaeal and Bacterial Type Strains, Phase II (KMG-II): from individual species to whole genera.</title>
        <authorList>
            <person name="Goeker M."/>
        </authorList>
    </citation>
    <scope>NUCLEOTIDE SEQUENCE [LARGE SCALE GENOMIC DNA]</scope>
    <source>
        <strain evidence="1 2">DSM 45601</strain>
    </source>
</reference>
<proteinExistence type="predicted"/>
<dbReference type="AlphaFoldDB" id="A0A2T0Q2E9"/>
<dbReference type="Proteomes" id="UP000237846">
    <property type="component" value="Unassembled WGS sequence"/>
</dbReference>
<evidence type="ECO:0000313" key="1">
    <source>
        <dbReference type="EMBL" id="PRX97973.1"/>
    </source>
</evidence>
<protein>
    <recommendedName>
        <fullName evidence="3">Adhesin</fullName>
    </recommendedName>
</protein>
<evidence type="ECO:0000313" key="2">
    <source>
        <dbReference type="Proteomes" id="UP000237846"/>
    </source>
</evidence>
<dbReference type="RefSeq" id="WP_106247822.1">
    <property type="nucleotide sequence ID" value="NZ_PVZC01000005.1"/>
</dbReference>